<reference evidence="1 2" key="1">
    <citation type="submission" date="2021-06" db="EMBL/GenBank/DDBJ databases">
        <authorList>
            <person name="Palmer J.M."/>
        </authorList>
    </citation>
    <scope>NUCLEOTIDE SEQUENCE [LARGE SCALE GENOMIC DNA]</scope>
    <source>
        <strain evidence="1 2">GA_2019</strain>
        <tissue evidence="1">Muscle</tissue>
    </source>
</reference>
<proteinExistence type="predicted"/>
<protein>
    <submittedName>
        <fullName evidence="1">Uncharacterized protein</fullName>
    </submittedName>
</protein>
<keyword evidence="2" id="KW-1185">Reference proteome</keyword>
<organism evidence="1 2">
    <name type="scientific">Goodea atripinnis</name>
    <dbReference type="NCBI Taxonomy" id="208336"/>
    <lineage>
        <taxon>Eukaryota</taxon>
        <taxon>Metazoa</taxon>
        <taxon>Chordata</taxon>
        <taxon>Craniata</taxon>
        <taxon>Vertebrata</taxon>
        <taxon>Euteleostomi</taxon>
        <taxon>Actinopterygii</taxon>
        <taxon>Neopterygii</taxon>
        <taxon>Teleostei</taxon>
        <taxon>Neoteleostei</taxon>
        <taxon>Acanthomorphata</taxon>
        <taxon>Ovalentaria</taxon>
        <taxon>Atherinomorphae</taxon>
        <taxon>Cyprinodontiformes</taxon>
        <taxon>Goodeidae</taxon>
        <taxon>Goodea</taxon>
    </lineage>
</organism>
<dbReference type="EMBL" id="JAHRIO010030786">
    <property type="protein sequence ID" value="MEQ2168258.1"/>
    <property type="molecule type" value="Genomic_DNA"/>
</dbReference>
<comment type="caution">
    <text evidence="1">The sequence shown here is derived from an EMBL/GenBank/DDBJ whole genome shotgun (WGS) entry which is preliminary data.</text>
</comment>
<evidence type="ECO:0000313" key="2">
    <source>
        <dbReference type="Proteomes" id="UP001476798"/>
    </source>
</evidence>
<dbReference type="Proteomes" id="UP001476798">
    <property type="component" value="Unassembled WGS sequence"/>
</dbReference>
<name>A0ABV0NA69_9TELE</name>
<evidence type="ECO:0000313" key="1">
    <source>
        <dbReference type="EMBL" id="MEQ2168258.1"/>
    </source>
</evidence>
<accession>A0ABV0NA69</accession>
<gene>
    <name evidence="1" type="ORF">GOODEAATRI_012471</name>
</gene>
<sequence>MSYEFILLYLFKYMQKKKACRFHLSLQAISTFHLKAQDHSFQMTVIINPSWVRNTKTETRQLSVDLKRSANHTEVEMFVAGKIQLIQVQSPGAGHPRSDYFP</sequence>